<proteinExistence type="predicted"/>
<accession>A0A9J5ZRT3</accession>
<dbReference type="EMBL" id="JACXVP010000003">
    <property type="protein sequence ID" value="KAG5614918.1"/>
    <property type="molecule type" value="Genomic_DNA"/>
</dbReference>
<reference evidence="1 2" key="1">
    <citation type="submission" date="2020-09" db="EMBL/GenBank/DDBJ databases">
        <title>De no assembly of potato wild relative species, Solanum commersonii.</title>
        <authorList>
            <person name="Cho K."/>
        </authorList>
    </citation>
    <scope>NUCLEOTIDE SEQUENCE [LARGE SCALE GENOMIC DNA]</scope>
    <source>
        <strain evidence="1">LZ3.2</strain>
        <tissue evidence="1">Leaf</tissue>
    </source>
</reference>
<organism evidence="1 2">
    <name type="scientific">Solanum commersonii</name>
    <name type="common">Commerson's wild potato</name>
    <name type="synonym">Commerson's nightshade</name>
    <dbReference type="NCBI Taxonomy" id="4109"/>
    <lineage>
        <taxon>Eukaryota</taxon>
        <taxon>Viridiplantae</taxon>
        <taxon>Streptophyta</taxon>
        <taxon>Embryophyta</taxon>
        <taxon>Tracheophyta</taxon>
        <taxon>Spermatophyta</taxon>
        <taxon>Magnoliopsida</taxon>
        <taxon>eudicotyledons</taxon>
        <taxon>Gunneridae</taxon>
        <taxon>Pentapetalae</taxon>
        <taxon>asterids</taxon>
        <taxon>lamiids</taxon>
        <taxon>Solanales</taxon>
        <taxon>Solanaceae</taxon>
        <taxon>Solanoideae</taxon>
        <taxon>Solaneae</taxon>
        <taxon>Solanum</taxon>
    </lineage>
</organism>
<comment type="caution">
    <text evidence="1">The sequence shown here is derived from an EMBL/GenBank/DDBJ whole genome shotgun (WGS) entry which is preliminary data.</text>
</comment>
<name>A0A9J5ZRT3_SOLCO</name>
<gene>
    <name evidence="1" type="ORF">H5410_014742</name>
</gene>
<protein>
    <submittedName>
        <fullName evidence="1">Uncharacterized protein</fullName>
    </submittedName>
</protein>
<dbReference type="Proteomes" id="UP000824120">
    <property type="component" value="Chromosome 3"/>
</dbReference>
<evidence type="ECO:0000313" key="1">
    <source>
        <dbReference type="EMBL" id="KAG5614918.1"/>
    </source>
</evidence>
<sequence>MRWRRRLLDRALQRRSSRALVFLRLWPTPLARFPHATSDAWPTLSSCFGCADSNLDELRTIDECRPGDRFVVGGVVWPSRATASDVCEALVALCRWRNSACPHTCHIRCVQALFDAACHWPTPMSPNRCSHATVDECRPRLMPLPLADVVCPMRTCEVRCVQALADASNFCLASHGRCRPADLRPIDSCDGHGWRCVRQADVARRCAAPARCVGPWMMVHALAASLRIR</sequence>
<evidence type="ECO:0000313" key="2">
    <source>
        <dbReference type="Proteomes" id="UP000824120"/>
    </source>
</evidence>
<dbReference type="AlphaFoldDB" id="A0A9J5ZRT3"/>
<keyword evidence="2" id="KW-1185">Reference proteome</keyword>